<dbReference type="AlphaFoldDB" id="A0AAV7MQV2"/>
<sequence>MPNSGPPASPHQESSARVEKRPAVGPVTFDTGRSFPRARLGDAAGRHGPTSGISVVVDGVPVAVLSGGPEKEE</sequence>
<evidence type="ECO:0000256" key="1">
    <source>
        <dbReference type="SAM" id="MobiDB-lite"/>
    </source>
</evidence>
<accession>A0AAV7MQV2</accession>
<keyword evidence="3" id="KW-1185">Reference proteome</keyword>
<dbReference type="EMBL" id="JANPWB010000013">
    <property type="protein sequence ID" value="KAJ1104839.1"/>
    <property type="molecule type" value="Genomic_DNA"/>
</dbReference>
<reference evidence="2" key="1">
    <citation type="journal article" date="2022" name="bioRxiv">
        <title>Sequencing and chromosome-scale assembly of the giantPleurodeles waltlgenome.</title>
        <authorList>
            <person name="Brown T."/>
            <person name="Elewa A."/>
            <person name="Iarovenko S."/>
            <person name="Subramanian E."/>
            <person name="Araus A.J."/>
            <person name="Petzold A."/>
            <person name="Susuki M."/>
            <person name="Suzuki K.-i.T."/>
            <person name="Hayashi T."/>
            <person name="Toyoda A."/>
            <person name="Oliveira C."/>
            <person name="Osipova E."/>
            <person name="Leigh N.D."/>
            <person name="Simon A."/>
            <person name="Yun M.H."/>
        </authorList>
    </citation>
    <scope>NUCLEOTIDE SEQUENCE</scope>
    <source>
        <strain evidence="2">20211129_DDA</strain>
        <tissue evidence="2">Liver</tissue>
    </source>
</reference>
<comment type="caution">
    <text evidence="2">The sequence shown here is derived from an EMBL/GenBank/DDBJ whole genome shotgun (WGS) entry which is preliminary data.</text>
</comment>
<evidence type="ECO:0000313" key="2">
    <source>
        <dbReference type="EMBL" id="KAJ1104839.1"/>
    </source>
</evidence>
<feature type="region of interest" description="Disordered" evidence="1">
    <location>
        <begin position="1"/>
        <end position="53"/>
    </location>
</feature>
<protein>
    <submittedName>
        <fullName evidence="2">Uncharacterized protein</fullName>
    </submittedName>
</protein>
<evidence type="ECO:0000313" key="3">
    <source>
        <dbReference type="Proteomes" id="UP001066276"/>
    </source>
</evidence>
<organism evidence="2 3">
    <name type="scientific">Pleurodeles waltl</name>
    <name type="common">Iberian ribbed newt</name>
    <dbReference type="NCBI Taxonomy" id="8319"/>
    <lineage>
        <taxon>Eukaryota</taxon>
        <taxon>Metazoa</taxon>
        <taxon>Chordata</taxon>
        <taxon>Craniata</taxon>
        <taxon>Vertebrata</taxon>
        <taxon>Euteleostomi</taxon>
        <taxon>Amphibia</taxon>
        <taxon>Batrachia</taxon>
        <taxon>Caudata</taxon>
        <taxon>Salamandroidea</taxon>
        <taxon>Salamandridae</taxon>
        <taxon>Pleurodelinae</taxon>
        <taxon>Pleurodeles</taxon>
    </lineage>
</organism>
<proteinExistence type="predicted"/>
<dbReference type="Proteomes" id="UP001066276">
    <property type="component" value="Chromosome 9"/>
</dbReference>
<gene>
    <name evidence="2" type="ORF">NDU88_002248</name>
</gene>
<name>A0AAV7MQV2_PLEWA</name>